<sequence length="1187" mass="125703">MSAYSINATAQFMENHLAAQPLAAQSALAIAKTTDHQAIMFSIDDSGIFRATIGQDDHETGWETLEIGTGIPAAENATVTAKLFDATQATNSGMPGDITIAIAVTQTSGDSSYDQVFITTLSSDAKASWISDPSTIVWTERAFDFYDSQKPQLVASTLSIAEVYLAIVSGSEPFAAITVVDPGNKLELPFEVSLEFPAPSQIWTYLIPEQDYDTLLGSDVGQPQGTVMPGIYKLYSQTIGGSPQVSLTFKPRSSQFPARFYQVSNEATAIAAVALQEDSGNSFTTLLVADGGNLVLFPAHNTSQNDKNYFLGTIVASNPSGQTYLSDVTHLHAVSDGSLLSIWGVNQSGQAFHLSASIAQDGSLSNWSTPLPLLSNVKNISPYLSENRQLKSLFAVISDPITEEESLVHLATDASGNGSWNQTKIHLPSTNAYVSLKTYTTRLQVTQPDANGYQKGTNATVQITPSNTVTLQVNGRYSTVSKDNPLIVDTDASGAITIMQNVHSLGAPSYSFSVVDDSITDQSPKVVDPTQGVRDKMTSYKTGSDLQNVKITNGQGQTQSLLNSNVSDTTADSIASGIQNANSVVSGASKTGQSHQAIEEIPSDWILAEIGDLVQAVGHGFEDAVAWIVQAADDVWHLAVKIGESVFHAIIAVAEDVANCACALFNAVLTVFEDLYHWLAFLFDWDNILTIQKQLVSFYKSLLDSAGEVSKQALVMLGEWIVYYGDMIKNDADKLTGQIPDNSPTTMANNANNSQTNTGQSPGLDSTDPRVHWGQSHFSGSNSGSQSNNNKASLAAKARHSSSSPRDQNGNHDSESFSTAVDNLGGGLLNLAADFSEDLVNLIDGNDSLREVVGNLLGDLGTIVVDTGEVVEAAGPEVNGLISDFSNDINTKLEIPLLTALFEFISDGEDLTILNLICLLQAVPTALMYDIATNGNGQAADFLTDGQISSGIATLNQSANKFPSPPKSDEELIEVPKSIAGKALSEQGGDQEGDGYAGTFRMILGGAYIGRLITTVLLNAAEKEYKLAKKGEVEITIGEAIDNLSAAYRTDSIVWAIEGILELICDHESASDMIIGGANTGLGILNAAICNYTTTRAGADQLPYMRGIFSAIIGVGEAVAAIAAIADGGEDTAEIWASAAEIAYGVNEIAELVEVNVESQAEKIIAFRCVLMAGSAVAQIVSGGLEA</sequence>
<protein>
    <submittedName>
        <fullName evidence="2">Uncharacterized protein</fullName>
    </submittedName>
</protein>
<feature type="region of interest" description="Disordered" evidence="1">
    <location>
        <begin position="735"/>
        <end position="818"/>
    </location>
</feature>
<dbReference type="AlphaFoldDB" id="A0A937G432"/>
<feature type="compositionally biased region" description="Low complexity" evidence="1">
    <location>
        <begin position="774"/>
        <end position="796"/>
    </location>
</feature>
<name>A0A937G432_9BACT</name>
<evidence type="ECO:0000313" key="2">
    <source>
        <dbReference type="EMBL" id="MBL6449648.1"/>
    </source>
</evidence>
<evidence type="ECO:0000256" key="1">
    <source>
        <dbReference type="SAM" id="MobiDB-lite"/>
    </source>
</evidence>
<proteinExistence type="predicted"/>
<keyword evidence="3" id="KW-1185">Reference proteome</keyword>
<evidence type="ECO:0000313" key="3">
    <source>
        <dbReference type="Proteomes" id="UP000614216"/>
    </source>
</evidence>
<comment type="caution">
    <text evidence="2">The sequence shown here is derived from an EMBL/GenBank/DDBJ whole genome shotgun (WGS) entry which is preliminary data.</text>
</comment>
<organism evidence="2 3">
    <name type="scientific">Fulvivirga marina</name>
    <dbReference type="NCBI Taxonomy" id="2494733"/>
    <lineage>
        <taxon>Bacteria</taxon>
        <taxon>Pseudomonadati</taxon>
        <taxon>Bacteroidota</taxon>
        <taxon>Cytophagia</taxon>
        <taxon>Cytophagales</taxon>
        <taxon>Fulvivirgaceae</taxon>
        <taxon>Fulvivirga</taxon>
    </lineage>
</organism>
<dbReference type="Proteomes" id="UP000614216">
    <property type="component" value="Unassembled WGS sequence"/>
</dbReference>
<dbReference type="EMBL" id="JAEUGD010000067">
    <property type="protein sequence ID" value="MBL6449648.1"/>
    <property type="molecule type" value="Genomic_DNA"/>
</dbReference>
<dbReference type="RefSeq" id="WP_202859195.1">
    <property type="nucleotide sequence ID" value="NZ_JAEUGD010000067.1"/>
</dbReference>
<feature type="compositionally biased region" description="Polar residues" evidence="1">
    <location>
        <begin position="739"/>
        <end position="764"/>
    </location>
</feature>
<accession>A0A937G432</accession>
<gene>
    <name evidence="2" type="ORF">JMN32_25280</name>
</gene>
<reference evidence="2" key="1">
    <citation type="submission" date="2021-01" db="EMBL/GenBank/DDBJ databases">
        <title>Fulvivirga kasyanovii gen. nov., sp nov., a novel member of the phylum Bacteroidetes isolated from seawater in a mussel farm.</title>
        <authorList>
            <person name="Zhao L.-H."/>
            <person name="Wang Z.-J."/>
        </authorList>
    </citation>
    <scope>NUCLEOTIDE SEQUENCE</scope>
    <source>
        <strain evidence="2">29W222</strain>
    </source>
</reference>